<name>A0AAQ3MN11_VIGMU</name>
<proteinExistence type="predicted"/>
<organism evidence="2 3">
    <name type="scientific">Vigna mungo</name>
    <name type="common">Black gram</name>
    <name type="synonym">Phaseolus mungo</name>
    <dbReference type="NCBI Taxonomy" id="3915"/>
    <lineage>
        <taxon>Eukaryota</taxon>
        <taxon>Viridiplantae</taxon>
        <taxon>Streptophyta</taxon>
        <taxon>Embryophyta</taxon>
        <taxon>Tracheophyta</taxon>
        <taxon>Spermatophyta</taxon>
        <taxon>Magnoliopsida</taxon>
        <taxon>eudicotyledons</taxon>
        <taxon>Gunneridae</taxon>
        <taxon>Pentapetalae</taxon>
        <taxon>rosids</taxon>
        <taxon>fabids</taxon>
        <taxon>Fabales</taxon>
        <taxon>Fabaceae</taxon>
        <taxon>Papilionoideae</taxon>
        <taxon>50 kb inversion clade</taxon>
        <taxon>NPAAA clade</taxon>
        <taxon>indigoferoid/millettioid clade</taxon>
        <taxon>Phaseoleae</taxon>
        <taxon>Vigna</taxon>
    </lineage>
</organism>
<reference evidence="2 3" key="1">
    <citation type="journal article" date="2023" name="Life. Sci Alliance">
        <title>Evolutionary insights into 3D genome organization and epigenetic landscape of Vigna mungo.</title>
        <authorList>
            <person name="Junaid A."/>
            <person name="Singh B."/>
            <person name="Bhatia S."/>
        </authorList>
    </citation>
    <scope>NUCLEOTIDE SEQUENCE [LARGE SCALE GENOMIC DNA]</scope>
    <source>
        <strain evidence="2">Urdbean</strain>
    </source>
</reference>
<evidence type="ECO:0000313" key="3">
    <source>
        <dbReference type="Proteomes" id="UP001374535"/>
    </source>
</evidence>
<sequence length="102" mass="11986">MQAINPIPQQNNIPSSKKIRTSKQNVQAIRNRMVLKNAKKILKRERKTIKQNHPNASRNRYLLPCYPSPFCILYGFLPHLHKLTKALLILCFYCFKLQLQLV</sequence>
<dbReference type="EMBL" id="CP144691">
    <property type="protein sequence ID" value="WVY94102.1"/>
    <property type="molecule type" value="Genomic_DNA"/>
</dbReference>
<protein>
    <submittedName>
        <fullName evidence="2">Uncharacterized protein</fullName>
    </submittedName>
</protein>
<keyword evidence="3" id="KW-1185">Reference proteome</keyword>
<feature type="region of interest" description="Disordered" evidence="1">
    <location>
        <begin position="1"/>
        <end position="22"/>
    </location>
</feature>
<dbReference type="AlphaFoldDB" id="A0AAQ3MN11"/>
<evidence type="ECO:0000256" key="1">
    <source>
        <dbReference type="SAM" id="MobiDB-lite"/>
    </source>
</evidence>
<dbReference type="Proteomes" id="UP001374535">
    <property type="component" value="Chromosome 10"/>
</dbReference>
<accession>A0AAQ3MN11</accession>
<gene>
    <name evidence="2" type="ORF">V8G54_033190</name>
</gene>
<evidence type="ECO:0000313" key="2">
    <source>
        <dbReference type="EMBL" id="WVY94102.1"/>
    </source>
</evidence>